<reference evidence="8" key="2">
    <citation type="journal article" date="2008" name="Nucleic Acids Res.">
        <title>The rice annotation project database (RAP-DB): 2008 update.</title>
        <authorList>
            <consortium name="The rice annotation project (RAP)"/>
        </authorList>
    </citation>
    <scope>GENOME REANNOTATION</scope>
    <source>
        <strain evidence="8">cv. Nipponbare</strain>
    </source>
</reference>
<evidence type="ECO:0000259" key="5">
    <source>
        <dbReference type="Pfam" id="PF13976"/>
    </source>
</evidence>
<dbReference type="Pfam" id="PF22936">
    <property type="entry name" value="Pol_BBD"/>
    <property type="match status" value="1"/>
</dbReference>
<feature type="compositionally biased region" description="Basic residues" evidence="2">
    <location>
        <begin position="220"/>
        <end position="230"/>
    </location>
</feature>
<dbReference type="InterPro" id="IPR043502">
    <property type="entry name" value="DNA/RNA_pol_sf"/>
</dbReference>
<keyword evidence="1" id="KW-0064">Aspartyl protease</keyword>
<keyword evidence="1" id="KW-0378">Hydrolase</keyword>
<evidence type="ECO:0000259" key="4">
    <source>
        <dbReference type="Pfam" id="PF07727"/>
    </source>
</evidence>
<dbReference type="EMBL" id="AL731616">
    <property type="protein sequence ID" value="CAE05450.3"/>
    <property type="molecule type" value="Genomic_DNA"/>
</dbReference>
<reference evidence="8" key="1">
    <citation type="journal article" date="2005" name="Nature">
        <title>The map-based sequence of the rice genome.</title>
        <authorList>
            <consortium name="International rice genome sequencing project (IRGSP)"/>
            <person name="Matsumoto T."/>
            <person name="Wu J."/>
            <person name="Kanamori H."/>
            <person name="Katayose Y."/>
            <person name="Fujisawa M."/>
            <person name="Namiki N."/>
            <person name="Mizuno H."/>
            <person name="Yamamoto K."/>
            <person name="Antonio B.A."/>
            <person name="Baba T."/>
            <person name="Sakata K."/>
            <person name="Nagamura Y."/>
            <person name="Aoki H."/>
            <person name="Arikawa K."/>
            <person name="Arita K."/>
            <person name="Bito T."/>
            <person name="Chiden Y."/>
            <person name="Fujitsuka N."/>
            <person name="Fukunaka R."/>
            <person name="Hamada M."/>
            <person name="Harada C."/>
            <person name="Hayashi A."/>
            <person name="Hijishita S."/>
            <person name="Honda M."/>
            <person name="Hosokawa S."/>
            <person name="Ichikawa Y."/>
            <person name="Idonuma A."/>
            <person name="Iijima M."/>
            <person name="Ikeda M."/>
            <person name="Ikeno M."/>
            <person name="Ito K."/>
            <person name="Ito S."/>
            <person name="Ito T."/>
            <person name="Ito Y."/>
            <person name="Ito Y."/>
            <person name="Iwabuchi A."/>
            <person name="Kamiya K."/>
            <person name="Karasawa W."/>
            <person name="Kurita K."/>
            <person name="Katagiri S."/>
            <person name="Kikuta A."/>
            <person name="Kobayashi H."/>
            <person name="Kobayashi N."/>
            <person name="Machita K."/>
            <person name="Maehara T."/>
            <person name="Masukawa M."/>
            <person name="Mizubayashi T."/>
            <person name="Mukai Y."/>
            <person name="Nagasaki H."/>
            <person name="Nagata Y."/>
            <person name="Naito S."/>
            <person name="Nakashima M."/>
            <person name="Nakama Y."/>
            <person name="Nakamichi Y."/>
            <person name="Nakamura M."/>
            <person name="Meguro A."/>
            <person name="Negishi M."/>
            <person name="Ohta I."/>
            <person name="Ohta T."/>
            <person name="Okamoto M."/>
            <person name="Ono N."/>
            <person name="Saji S."/>
            <person name="Sakaguchi M."/>
            <person name="Sakai K."/>
            <person name="Shibata M."/>
            <person name="Shimokawa T."/>
            <person name="Song J."/>
            <person name="Takazaki Y."/>
            <person name="Terasawa K."/>
            <person name="Tsugane M."/>
            <person name="Tsuji K."/>
            <person name="Ueda S."/>
            <person name="Waki K."/>
            <person name="Yamagata H."/>
            <person name="Yamamoto M."/>
            <person name="Yamamoto S."/>
            <person name="Yamane H."/>
            <person name="Yoshiki S."/>
            <person name="Yoshihara R."/>
            <person name="Yukawa K."/>
            <person name="Zhong H."/>
            <person name="Yano M."/>
            <person name="Yuan Q."/>
            <person name="Ouyang S."/>
            <person name="Liu J."/>
            <person name="Jones K.M."/>
            <person name="Gansberger K."/>
            <person name="Moffat K."/>
            <person name="Hill J."/>
            <person name="Bera J."/>
            <person name="Fadrosh D."/>
            <person name="Jin S."/>
            <person name="Johri S."/>
            <person name="Kim M."/>
            <person name="Overton L."/>
            <person name="Reardon M."/>
            <person name="Tsitrin T."/>
            <person name="Vuong H."/>
            <person name="Weaver B."/>
            <person name="Ciecko A."/>
            <person name="Tallon L."/>
            <person name="Jackson J."/>
            <person name="Pai G."/>
            <person name="Aken S.V."/>
            <person name="Utterback T."/>
            <person name="Reidmuller S."/>
            <person name="Feldblyum T."/>
            <person name="Hsiao J."/>
            <person name="Zismann V."/>
            <person name="Iobst S."/>
            <person name="de Vazeille A.R."/>
            <person name="Buell C.R."/>
            <person name="Ying K."/>
            <person name="Li Y."/>
            <person name="Lu T."/>
            <person name="Huang Y."/>
            <person name="Zhao Q."/>
            <person name="Feng Q."/>
            <person name="Zhang L."/>
            <person name="Zhu J."/>
            <person name="Weng Q."/>
            <person name="Mu J."/>
            <person name="Lu Y."/>
            <person name="Fan D."/>
            <person name="Liu Y."/>
            <person name="Guan J."/>
            <person name="Zhang Y."/>
            <person name="Yu S."/>
            <person name="Liu X."/>
            <person name="Zhang Y."/>
            <person name="Hong G."/>
            <person name="Han B."/>
            <person name="Choisne N."/>
            <person name="Demange N."/>
            <person name="Orjeda G."/>
            <person name="Samain S."/>
            <person name="Cattolico L."/>
            <person name="Pelletier E."/>
            <person name="Couloux A."/>
            <person name="Segurens B."/>
            <person name="Wincker P."/>
            <person name="D'Hont A."/>
            <person name="Scarpelli C."/>
            <person name="Weissenbach J."/>
            <person name="Salanoubat M."/>
            <person name="Quetier F."/>
            <person name="Yu Y."/>
            <person name="Kim H.R."/>
            <person name="Rambo T."/>
            <person name="Currie J."/>
            <person name="Collura K."/>
            <person name="Luo M."/>
            <person name="Yang T."/>
            <person name="Ammiraju J.S.S."/>
            <person name="Engler F."/>
            <person name="Soderlund C."/>
            <person name="Wing R.A."/>
            <person name="Palmer L.E."/>
            <person name="de la Bastide M."/>
            <person name="Spiegel L."/>
            <person name="Nascimento L."/>
            <person name="Zutavern T."/>
            <person name="O'Shaughnessy A."/>
            <person name="Dike S."/>
            <person name="Dedhia N."/>
            <person name="Preston R."/>
            <person name="Balija V."/>
            <person name="McCombie W.R."/>
            <person name="Chow T."/>
            <person name="Chen H."/>
            <person name="Chung M."/>
            <person name="Chen C."/>
            <person name="Shaw J."/>
            <person name="Wu H."/>
            <person name="Hsiao K."/>
            <person name="Chao Y."/>
            <person name="Chu M."/>
            <person name="Cheng C."/>
            <person name="Hour A."/>
            <person name="Lee P."/>
            <person name="Lin S."/>
            <person name="Lin Y."/>
            <person name="Liou J."/>
            <person name="Liu S."/>
            <person name="Hsing Y."/>
            <person name="Raghuvanshi S."/>
            <person name="Mohanty A."/>
            <person name="Bharti A.K."/>
            <person name="Gaur A."/>
            <person name="Gupta V."/>
            <person name="Kumar D."/>
            <person name="Ravi V."/>
            <person name="Vij S."/>
            <person name="Kapur A."/>
            <person name="Khurana P."/>
            <person name="Khurana P."/>
            <person name="Khurana J.P."/>
            <person name="Tyagi A.K."/>
            <person name="Gaikwad K."/>
            <person name="Singh A."/>
            <person name="Dalal V."/>
            <person name="Srivastava S."/>
            <person name="Dixit A."/>
            <person name="Pal A.K."/>
            <person name="Ghazi I.A."/>
            <person name="Yadav M."/>
            <person name="Pandit A."/>
            <person name="Bhargava A."/>
            <person name="Sureshbabu K."/>
            <person name="Batra K."/>
            <person name="Sharma T.R."/>
            <person name="Mohapatra T."/>
            <person name="Singh N.K."/>
            <person name="Messing J."/>
            <person name="Nelson A.B."/>
            <person name="Fuks G."/>
            <person name="Kavchok S."/>
            <person name="Keizer G."/>
            <person name="Linton E."/>
            <person name="Llaca V."/>
            <person name="Song R."/>
            <person name="Tanyolac B."/>
            <person name="Young S."/>
            <person name="Ho-Il K."/>
            <person name="Hahn J.H."/>
            <person name="Sangsakoo G."/>
            <person name="Vanavichit A."/>
            <person name="de Mattos Luiz.A.T."/>
            <person name="Zimmer P.D."/>
            <person name="Malone G."/>
            <person name="Dellagostin O."/>
            <person name="de Oliveira A.C."/>
            <person name="Bevan M."/>
            <person name="Bancroft I."/>
            <person name="Minx P."/>
            <person name="Cordum H."/>
            <person name="Wilson R."/>
            <person name="Cheng Z."/>
            <person name="Jin W."/>
            <person name="Jiang J."/>
            <person name="Leong S.A."/>
            <person name="Iwama H."/>
            <person name="Gojobori T."/>
            <person name="Itoh T."/>
            <person name="Niimura Y."/>
            <person name="Fujii Y."/>
            <person name="Habara T."/>
            <person name="Sakai H."/>
            <person name="Sato Y."/>
            <person name="Wilson G."/>
            <person name="Kumar K."/>
            <person name="McCouch S."/>
            <person name="Juretic N."/>
            <person name="Hoen D."/>
            <person name="Wright S."/>
            <person name="Bruskiewich R."/>
            <person name="Bureau T."/>
            <person name="Miyao A."/>
            <person name="Hirochika H."/>
            <person name="Nishikawa T."/>
            <person name="Kadowaki K."/>
            <person name="Sugiura M."/>
            <person name="Burr B."/>
            <person name="Sasaki T."/>
        </authorList>
    </citation>
    <scope>NUCLEOTIDE SEQUENCE [LARGE SCALE GENOMIC DNA]</scope>
    <source>
        <strain evidence="8">cv. Nipponbare</strain>
    </source>
</reference>
<evidence type="ECO:0000259" key="3">
    <source>
        <dbReference type="Pfam" id="PF03171"/>
    </source>
</evidence>
<feature type="region of interest" description="Disordered" evidence="2">
    <location>
        <begin position="208"/>
        <end position="260"/>
    </location>
</feature>
<dbReference type="Pfam" id="PF13976">
    <property type="entry name" value="gag_pre-integrs"/>
    <property type="match status" value="1"/>
</dbReference>
<keyword evidence="1" id="KW-0645">Protease</keyword>
<dbReference type="CAZy" id="GT8">
    <property type="family name" value="Glycosyltransferase Family 8"/>
</dbReference>
<name>Q7XKV9_ORYSJ</name>
<feature type="domain" description="Reverse transcriptase Ty1/copia-type" evidence="4">
    <location>
        <begin position="588"/>
        <end position="656"/>
    </location>
</feature>
<feature type="domain" description="Reverse transcriptase Ty1/copia-type" evidence="4">
    <location>
        <begin position="659"/>
        <end position="738"/>
    </location>
</feature>
<dbReference type="Proteomes" id="UP000000763">
    <property type="component" value="Chromosome 4"/>
</dbReference>
<feature type="domain" description="Isopenicillin N synthase-like Fe(2+) 2OG dioxygenase" evidence="3">
    <location>
        <begin position="954"/>
        <end position="1048"/>
    </location>
</feature>
<feature type="compositionally biased region" description="Gly residues" evidence="2">
    <location>
        <begin position="231"/>
        <end position="246"/>
    </location>
</feature>
<dbReference type="InterPro" id="IPR044861">
    <property type="entry name" value="IPNS-like_FE2OG_OXY"/>
</dbReference>
<gene>
    <name evidence="7" type="primary">OSJNBa0073E02.10</name>
</gene>
<dbReference type="InterPro" id="IPR013103">
    <property type="entry name" value="RVT_2"/>
</dbReference>
<dbReference type="PANTHER" id="PTHR11439">
    <property type="entry name" value="GAG-POL-RELATED RETROTRANSPOSON"/>
    <property type="match status" value="1"/>
</dbReference>
<dbReference type="FunFam" id="2.60.120.330:FF:000087">
    <property type="entry name" value="OSJNBa0073E02.10 protein"/>
    <property type="match status" value="1"/>
</dbReference>
<dbReference type="InterPro" id="IPR025724">
    <property type="entry name" value="GAG-pre-integrase_dom"/>
</dbReference>
<feature type="compositionally biased region" description="Polar residues" evidence="2">
    <location>
        <begin position="208"/>
        <end position="217"/>
    </location>
</feature>
<dbReference type="AlphaFoldDB" id="Q7XKV9"/>
<dbReference type="CDD" id="cd09272">
    <property type="entry name" value="RNase_HI_RT_Ty1"/>
    <property type="match status" value="1"/>
</dbReference>
<dbReference type="PANTHER" id="PTHR11439:SF450">
    <property type="entry name" value="REVERSE TRANSCRIPTASE TY1_COPIA-TYPE DOMAIN-CONTAINING PROTEIN"/>
    <property type="match status" value="1"/>
</dbReference>
<sequence>MASSSSSTLSSSAVLGHPVSEKLSRDNFLVWRAQVLPAVRGAQLTGYLDGTKEVPSPEITVEKKPIHSGLRMINKYSGIYSRRFREKFWCKSHILRVPDKSGLQFNEMFSSQSKARIIQIRAQLARELKGDSSAAAYFTKMKGLADEMAAAGKKLDDDDIVSYILGGLDADYNPLVASVSSKDYISLSDLYAQLLSFEAHLNNQSEGGYHSSANSASRGGRGRGQGRGRGRGGFGSNFGSGFGGRGRGGRGRGDGSRPSCQLCGKEGHTVHTCWKRFDRSFSGNDVIFQQHHQQAKSASAVSSYGVDTNWYLDTAATDHITGELKKLTTKERYHGNEQVHAANSAGMSISHIGRTIFHTPNRNLALNNVLYIPKAKKNLVSAHRLAYDNHAFVEIHPKFFCVKDQTTKSTLLQGRSRGGLYPIPLKSTTPQGRQALVSTSSAESRWHSRLGHPSFSVVSRVLRKHNIPVSESREERVCDACQQAKSHQLPYSRSVSRSSAPLELVFSDVWGPAPQSVGRFKYYLLLLICQKYLALVFSDVWASPQVSHVSQGEQQNIQPVVVIPACILVLQSNIRKPLTRTDGTIRWARLVAKGFKQRYGIDYEDTFSPVVKISTIRLVLSLAVSKGWSIRQLDVKNAFLHGILEEEVYMKQPPGKGDVVIYFLVYVDDIIVVSSSDQAIPALLKDLNAEFALKDLGNLHYFLCIEVTPSSEGSLVLSQRKYATELISRAGLRNCKPRVLRYVSGTLTFGLKIGRSDSTTISAFSDADWAGCSDDRRSTGGFAIFLGFNLISWSARKQATVSRSSTEAEYKALANATAEVIWIQTLLKELGVSQPKAAVLWCDNIGATYLSANPVFHARTKHIEVDYHFVRERVVQRLLDIRFISSGDQLADGFTKAQSLSKLRIFRNNLNLCEVMIEGGCFPCVCRICIGWALGLTGVEAERRIAKTMTATMHWYPRCPDLRQARGLIAHTDSALCSRSCIVPGLQLFRRGPDRWVAVPAIVPGDFVLNISDLTSTCILTNGHFHSIYYRAVVNRDRDRISLGYILGPPAGRQGGAVAGRRVARPERRLPRHHVARVQGRPQESLHHRRLRPQDGLHRPPLLTIEHNDVTDVVRDVKFTPNLSQYFTIVP</sequence>
<dbReference type="Pfam" id="PF07727">
    <property type="entry name" value="RVT_2"/>
    <property type="match status" value="2"/>
</dbReference>
<accession>Q7XKV9</accession>
<protein>
    <submittedName>
        <fullName evidence="7">OSJNBa0073E02.10 protein</fullName>
    </submittedName>
</protein>
<dbReference type="SUPFAM" id="SSF51197">
    <property type="entry name" value="Clavaminate synthase-like"/>
    <property type="match status" value="1"/>
</dbReference>
<proteinExistence type="predicted"/>
<dbReference type="InterPro" id="IPR054722">
    <property type="entry name" value="PolX-like_BBD"/>
</dbReference>
<dbReference type="InterPro" id="IPR027443">
    <property type="entry name" value="IPNS-like_sf"/>
</dbReference>
<evidence type="ECO:0000259" key="6">
    <source>
        <dbReference type="Pfam" id="PF22936"/>
    </source>
</evidence>
<dbReference type="SUPFAM" id="SSF56672">
    <property type="entry name" value="DNA/RNA polymerases"/>
    <property type="match status" value="1"/>
</dbReference>
<evidence type="ECO:0000256" key="2">
    <source>
        <dbReference type="SAM" id="MobiDB-lite"/>
    </source>
</evidence>
<dbReference type="Gene3D" id="2.60.120.330">
    <property type="entry name" value="B-lactam Antibiotic, Isopenicillin N Synthase, Chain"/>
    <property type="match status" value="1"/>
</dbReference>
<organism evidence="7 8">
    <name type="scientific">Oryza sativa subsp. japonica</name>
    <name type="common">Rice</name>
    <dbReference type="NCBI Taxonomy" id="39947"/>
    <lineage>
        <taxon>Eukaryota</taxon>
        <taxon>Viridiplantae</taxon>
        <taxon>Streptophyta</taxon>
        <taxon>Embryophyta</taxon>
        <taxon>Tracheophyta</taxon>
        <taxon>Spermatophyta</taxon>
        <taxon>Magnoliopsida</taxon>
        <taxon>Liliopsida</taxon>
        <taxon>Poales</taxon>
        <taxon>Poaceae</taxon>
        <taxon>BOP clade</taxon>
        <taxon>Oryzoideae</taxon>
        <taxon>Oryzeae</taxon>
        <taxon>Oryzinae</taxon>
        <taxon>Oryza</taxon>
        <taxon>Oryza sativa</taxon>
    </lineage>
</organism>
<evidence type="ECO:0000313" key="8">
    <source>
        <dbReference type="Proteomes" id="UP000000763"/>
    </source>
</evidence>
<dbReference type="GO" id="GO:0004190">
    <property type="term" value="F:aspartic-type endopeptidase activity"/>
    <property type="evidence" value="ECO:0007669"/>
    <property type="project" value="UniProtKB-KW"/>
</dbReference>
<feature type="region of interest" description="Disordered" evidence="2">
    <location>
        <begin position="1077"/>
        <end position="1100"/>
    </location>
</feature>
<evidence type="ECO:0000313" key="7">
    <source>
        <dbReference type="EMBL" id="CAE05450.3"/>
    </source>
</evidence>
<dbReference type="Pfam" id="PF03171">
    <property type="entry name" value="2OG-FeII_Oxy"/>
    <property type="match status" value="1"/>
</dbReference>
<evidence type="ECO:0000256" key="1">
    <source>
        <dbReference type="ARBA" id="ARBA00022750"/>
    </source>
</evidence>
<feature type="domain" description="GAG-pre-integrase" evidence="5">
    <location>
        <begin position="419"/>
        <end position="486"/>
    </location>
</feature>
<feature type="domain" description="Retrovirus-related Pol polyprotein from transposon TNT 1-94-like beta-barrel" evidence="6">
    <location>
        <begin position="310"/>
        <end position="385"/>
    </location>
</feature>